<feature type="compositionally biased region" description="Pro residues" evidence="1">
    <location>
        <begin position="37"/>
        <end position="51"/>
    </location>
</feature>
<dbReference type="GeneID" id="36523181"/>
<name>A0A2I2FJE2_ASPCN</name>
<gene>
    <name evidence="2" type="ORF">BDW47DRAFT_123295</name>
</gene>
<dbReference type="OrthoDB" id="4937900at2759"/>
<dbReference type="PANTHER" id="PTHR47784">
    <property type="entry name" value="STEROL UPTAKE CONTROL PROTEIN 2"/>
    <property type="match status" value="1"/>
</dbReference>
<evidence type="ECO:0000313" key="2">
    <source>
        <dbReference type="EMBL" id="PLB40758.1"/>
    </source>
</evidence>
<organism evidence="2 3">
    <name type="scientific">Aspergillus candidus</name>
    <dbReference type="NCBI Taxonomy" id="41067"/>
    <lineage>
        <taxon>Eukaryota</taxon>
        <taxon>Fungi</taxon>
        <taxon>Dikarya</taxon>
        <taxon>Ascomycota</taxon>
        <taxon>Pezizomycotina</taxon>
        <taxon>Eurotiomycetes</taxon>
        <taxon>Eurotiomycetidae</taxon>
        <taxon>Eurotiales</taxon>
        <taxon>Aspergillaceae</taxon>
        <taxon>Aspergillus</taxon>
        <taxon>Aspergillus subgen. Circumdati</taxon>
    </lineage>
</organism>
<dbReference type="EMBL" id="KZ559123">
    <property type="protein sequence ID" value="PLB40758.1"/>
    <property type="molecule type" value="Genomic_DNA"/>
</dbReference>
<keyword evidence="3" id="KW-1185">Reference proteome</keyword>
<dbReference type="Proteomes" id="UP000234585">
    <property type="component" value="Unassembled WGS sequence"/>
</dbReference>
<dbReference type="GO" id="GO:0001228">
    <property type="term" value="F:DNA-binding transcription activator activity, RNA polymerase II-specific"/>
    <property type="evidence" value="ECO:0007669"/>
    <property type="project" value="TreeGrafter"/>
</dbReference>
<dbReference type="AlphaFoldDB" id="A0A2I2FJE2"/>
<proteinExistence type="predicted"/>
<accession>A0A2I2FJE2</accession>
<dbReference type="RefSeq" id="XP_024674770.1">
    <property type="nucleotide sequence ID" value="XM_024816021.1"/>
</dbReference>
<evidence type="ECO:0000256" key="1">
    <source>
        <dbReference type="SAM" id="MobiDB-lite"/>
    </source>
</evidence>
<reference evidence="2 3" key="1">
    <citation type="submission" date="2017-12" db="EMBL/GenBank/DDBJ databases">
        <authorList>
            <consortium name="DOE Joint Genome Institute"/>
            <person name="Haridas S."/>
            <person name="Kjaerbolling I."/>
            <person name="Vesth T.C."/>
            <person name="Frisvad J.C."/>
            <person name="Nybo J.L."/>
            <person name="Theobald S."/>
            <person name="Kuo A."/>
            <person name="Bowyer P."/>
            <person name="Matsuda Y."/>
            <person name="Mondo S."/>
            <person name="Lyhne E.K."/>
            <person name="Kogle M.E."/>
            <person name="Clum A."/>
            <person name="Lipzen A."/>
            <person name="Salamov A."/>
            <person name="Ngan C.Y."/>
            <person name="Daum C."/>
            <person name="Chiniquy J."/>
            <person name="Barry K."/>
            <person name="LaButti K."/>
            <person name="Simmons B.A."/>
            <person name="Magnuson J.K."/>
            <person name="Mortensen U.H."/>
            <person name="Larsen T.O."/>
            <person name="Grigoriev I.V."/>
            <person name="Baker S.E."/>
            <person name="Andersen M.R."/>
            <person name="Nordberg H.P."/>
            <person name="Cantor M.N."/>
            <person name="Hua S.X."/>
        </authorList>
    </citation>
    <scope>NUCLEOTIDE SEQUENCE [LARGE SCALE GENOMIC DNA]</scope>
    <source>
        <strain evidence="2 3">CBS 102.13</strain>
    </source>
</reference>
<dbReference type="InterPro" id="IPR053157">
    <property type="entry name" value="Sterol_Uptake_Regulator"/>
</dbReference>
<sequence length="396" mass="43252">MVAWNCDERRPICSHCSIAERACEYRSPRLPTVEESPSPPSTAPGTSPPTPINLHETISPQGPPANLLHLQLLHNFTTSTSQSLTSPPDSDSPLFTPNLTSLALSAPYLANELLALSALHISATQPSLRKSYHHHAAQLQTHALAAFNATPDLVPITKDTCAPLLLFSSCLGLHALCDTLVFRDLPDRDTDFGHFIARFVKYLRLHHGVRAVTGSAWSMLRASVLSPVLEGSVALFDWNGGGGGGDSNGDDSNNLAPPFRHLRDHITARRLGADSTRVYHQTIHALQVAANASRLCLENDDVNINSDKESQREKKSNPNGVIAWPVLISPSYIDLLMHGRPEALVILACYGALLHRFSGLWIFGDGGRFLVESVGEFLGSEWEAWLVWPRGVLYGY</sequence>
<evidence type="ECO:0000313" key="3">
    <source>
        <dbReference type="Proteomes" id="UP000234585"/>
    </source>
</evidence>
<protein>
    <recommendedName>
        <fullName evidence="4">Zn(2)-C6 fungal-type domain-containing protein</fullName>
    </recommendedName>
</protein>
<evidence type="ECO:0008006" key="4">
    <source>
        <dbReference type="Google" id="ProtNLM"/>
    </source>
</evidence>
<dbReference type="PANTHER" id="PTHR47784:SF4">
    <property type="entry name" value="ZN(II)2CYS6 TRANSCRIPTION FACTOR (EUROFUNG)"/>
    <property type="match status" value="1"/>
</dbReference>
<dbReference type="STRING" id="41067.A0A2I2FJE2"/>
<feature type="region of interest" description="Disordered" evidence="1">
    <location>
        <begin position="30"/>
        <end position="60"/>
    </location>
</feature>